<dbReference type="Pfam" id="PF22936">
    <property type="entry name" value="Pol_BBD"/>
    <property type="match status" value="1"/>
</dbReference>
<sequence length="178" mass="20018">MTSLPTRRLKWCVEIVTNRVTSRKIFDGTGPSGSKDPEKQSGQISIFMRNSKYIQNYISVISEAFYVQDDNVDSGATSHVCKDLYWFNEFQLIKDGSVVKTGSVATKPIKGLGSILLTFTYGKCLSLNNVLYGPGFHKNLVSEIVLNNGGHKQLLESDKYILSFFYGIWICIQWNDLA</sequence>
<comment type="caution">
    <text evidence="2">The sequence shown here is derived from an EMBL/GenBank/DDBJ whole genome shotgun (WGS) entry which is preliminary data.</text>
</comment>
<dbReference type="Proteomes" id="UP000235145">
    <property type="component" value="Unassembled WGS sequence"/>
</dbReference>
<dbReference type="InterPro" id="IPR054722">
    <property type="entry name" value="PolX-like_BBD"/>
</dbReference>
<evidence type="ECO:0000313" key="2">
    <source>
        <dbReference type="EMBL" id="KAJ0218557.1"/>
    </source>
</evidence>
<dbReference type="AlphaFoldDB" id="A0A9R1W2G6"/>
<accession>A0A9R1W2G6</accession>
<organism evidence="2 3">
    <name type="scientific">Lactuca sativa</name>
    <name type="common">Garden lettuce</name>
    <dbReference type="NCBI Taxonomy" id="4236"/>
    <lineage>
        <taxon>Eukaryota</taxon>
        <taxon>Viridiplantae</taxon>
        <taxon>Streptophyta</taxon>
        <taxon>Embryophyta</taxon>
        <taxon>Tracheophyta</taxon>
        <taxon>Spermatophyta</taxon>
        <taxon>Magnoliopsida</taxon>
        <taxon>eudicotyledons</taxon>
        <taxon>Gunneridae</taxon>
        <taxon>Pentapetalae</taxon>
        <taxon>asterids</taxon>
        <taxon>campanulids</taxon>
        <taxon>Asterales</taxon>
        <taxon>Asteraceae</taxon>
        <taxon>Cichorioideae</taxon>
        <taxon>Cichorieae</taxon>
        <taxon>Lactucinae</taxon>
        <taxon>Lactuca</taxon>
    </lineage>
</organism>
<dbReference type="EMBL" id="NBSK02000003">
    <property type="protein sequence ID" value="KAJ0218557.1"/>
    <property type="molecule type" value="Genomic_DNA"/>
</dbReference>
<evidence type="ECO:0000313" key="3">
    <source>
        <dbReference type="Proteomes" id="UP000235145"/>
    </source>
</evidence>
<gene>
    <name evidence="2" type="ORF">LSAT_V11C300134720</name>
</gene>
<proteinExistence type="predicted"/>
<dbReference type="PANTHER" id="PTHR47592:SF29">
    <property type="entry name" value="ZINC FINGER, CCHC-TYPE"/>
    <property type="match status" value="1"/>
</dbReference>
<protein>
    <recommendedName>
        <fullName evidence="1">Retrovirus-related Pol polyprotein from transposon TNT 1-94-like beta-barrel domain-containing protein</fullName>
    </recommendedName>
</protein>
<dbReference type="PANTHER" id="PTHR47592">
    <property type="entry name" value="PBF68 PROTEIN"/>
    <property type="match status" value="1"/>
</dbReference>
<keyword evidence="3" id="KW-1185">Reference proteome</keyword>
<feature type="domain" description="Retrovirus-related Pol polyprotein from transposon TNT 1-94-like beta-barrel" evidence="1">
    <location>
        <begin position="72"/>
        <end position="150"/>
    </location>
</feature>
<name>A0A9R1W2G6_LACSA</name>
<reference evidence="2 3" key="1">
    <citation type="journal article" date="2017" name="Nat. Commun.">
        <title>Genome assembly with in vitro proximity ligation data and whole-genome triplication in lettuce.</title>
        <authorList>
            <person name="Reyes-Chin-Wo S."/>
            <person name="Wang Z."/>
            <person name="Yang X."/>
            <person name="Kozik A."/>
            <person name="Arikit S."/>
            <person name="Song C."/>
            <person name="Xia L."/>
            <person name="Froenicke L."/>
            <person name="Lavelle D.O."/>
            <person name="Truco M.J."/>
            <person name="Xia R."/>
            <person name="Zhu S."/>
            <person name="Xu C."/>
            <person name="Xu H."/>
            <person name="Xu X."/>
            <person name="Cox K."/>
            <person name="Korf I."/>
            <person name="Meyers B.C."/>
            <person name="Michelmore R.W."/>
        </authorList>
    </citation>
    <scope>NUCLEOTIDE SEQUENCE [LARGE SCALE GENOMIC DNA]</scope>
    <source>
        <strain evidence="3">cv. Salinas</strain>
        <tissue evidence="2">Seedlings</tissue>
    </source>
</reference>
<evidence type="ECO:0000259" key="1">
    <source>
        <dbReference type="Pfam" id="PF22936"/>
    </source>
</evidence>